<accession>A0A1E4SEQ1</accession>
<evidence type="ECO:0000256" key="5">
    <source>
        <dbReference type="ARBA" id="ARBA00024206"/>
    </source>
</evidence>
<organism evidence="8 9">
    <name type="scientific">Suhomyces tanzawaensis NRRL Y-17324</name>
    <dbReference type="NCBI Taxonomy" id="984487"/>
    <lineage>
        <taxon>Eukaryota</taxon>
        <taxon>Fungi</taxon>
        <taxon>Dikarya</taxon>
        <taxon>Ascomycota</taxon>
        <taxon>Saccharomycotina</taxon>
        <taxon>Pichiomycetes</taxon>
        <taxon>Debaryomycetaceae</taxon>
        <taxon>Suhomyces</taxon>
    </lineage>
</organism>
<evidence type="ECO:0000313" key="8">
    <source>
        <dbReference type="EMBL" id="ODV77985.1"/>
    </source>
</evidence>
<dbReference type="GO" id="GO:0005783">
    <property type="term" value="C:endoplasmic reticulum"/>
    <property type="evidence" value="ECO:0007669"/>
    <property type="project" value="TreeGrafter"/>
</dbReference>
<keyword evidence="9" id="KW-1185">Reference proteome</keyword>
<feature type="non-terminal residue" evidence="8">
    <location>
        <position position="1"/>
    </location>
</feature>
<dbReference type="FunFam" id="3.10.50.40:FF:000006">
    <property type="entry name" value="Peptidyl-prolyl cis-trans isomerase"/>
    <property type="match status" value="1"/>
</dbReference>
<dbReference type="Gene3D" id="3.10.50.40">
    <property type="match status" value="1"/>
</dbReference>
<dbReference type="Proteomes" id="UP000094285">
    <property type="component" value="Unassembled WGS sequence"/>
</dbReference>
<dbReference type="GeneID" id="30984440"/>
<dbReference type="InterPro" id="IPR046357">
    <property type="entry name" value="PPIase_dom_sf"/>
</dbReference>
<dbReference type="EC" id="5.2.1.8" evidence="2 6"/>
<evidence type="ECO:0000256" key="1">
    <source>
        <dbReference type="ARBA" id="ARBA00000971"/>
    </source>
</evidence>
<dbReference type="PROSITE" id="PS50059">
    <property type="entry name" value="FKBP_PPIASE"/>
    <property type="match status" value="1"/>
</dbReference>
<evidence type="ECO:0000256" key="6">
    <source>
        <dbReference type="PROSITE-ProRule" id="PRU00277"/>
    </source>
</evidence>
<comment type="catalytic activity">
    <reaction evidence="1 6">
        <text>[protein]-peptidylproline (omega=180) = [protein]-peptidylproline (omega=0)</text>
        <dbReference type="Rhea" id="RHEA:16237"/>
        <dbReference type="Rhea" id="RHEA-COMP:10747"/>
        <dbReference type="Rhea" id="RHEA-COMP:10748"/>
        <dbReference type="ChEBI" id="CHEBI:83833"/>
        <dbReference type="ChEBI" id="CHEBI:83834"/>
        <dbReference type="EC" id="5.2.1.8"/>
    </reaction>
</comment>
<dbReference type="AlphaFoldDB" id="A0A1E4SEQ1"/>
<gene>
    <name evidence="8" type="ORF">CANTADRAFT_54263</name>
</gene>
<evidence type="ECO:0000256" key="3">
    <source>
        <dbReference type="ARBA" id="ARBA00023110"/>
    </source>
</evidence>
<dbReference type="Pfam" id="PF00254">
    <property type="entry name" value="FKBP_C"/>
    <property type="match status" value="1"/>
</dbReference>
<dbReference type="OrthoDB" id="1902587at2759"/>
<dbReference type="InterPro" id="IPR001179">
    <property type="entry name" value="PPIase_FKBP_dom"/>
</dbReference>
<evidence type="ECO:0000256" key="4">
    <source>
        <dbReference type="ARBA" id="ARBA00023235"/>
    </source>
</evidence>
<name>A0A1E4SEQ1_9ASCO</name>
<evidence type="ECO:0000256" key="2">
    <source>
        <dbReference type="ARBA" id="ARBA00013194"/>
    </source>
</evidence>
<evidence type="ECO:0000259" key="7">
    <source>
        <dbReference type="PROSITE" id="PS50059"/>
    </source>
</evidence>
<feature type="domain" description="PPIase FKBP-type" evidence="7">
    <location>
        <begin position="5"/>
        <end position="92"/>
    </location>
</feature>
<dbReference type="PANTHER" id="PTHR45779:SF7">
    <property type="entry name" value="PEPTIDYLPROLYL ISOMERASE"/>
    <property type="match status" value="1"/>
</dbReference>
<comment type="similarity">
    <text evidence="5">Belongs to the FKBP-type PPIase family. FKBP2 subfamily.</text>
</comment>
<reference evidence="9" key="1">
    <citation type="submission" date="2016-05" db="EMBL/GenBank/DDBJ databases">
        <title>Comparative genomics of biotechnologically important yeasts.</title>
        <authorList>
            <consortium name="DOE Joint Genome Institute"/>
            <person name="Riley R."/>
            <person name="Haridas S."/>
            <person name="Wolfe K.H."/>
            <person name="Lopes M.R."/>
            <person name="Hittinger C.T."/>
            <person name="Goker M."/>
            <person name="Salamov A."/>
            <person name="Wisecaver J."/>
            <person name="Long T.M."/>
            <person name="Aerts A.L."/>
            <person name="Barry K."/>
            <person name="Choi C."/>
            <person name="Clum A."/>
            <person name="Coughlan A.Y."/>
            <person name="Deshpande S."/>
            <person name="Douglass A.P."/>
            <person name="Hanson S.J."/>
            <person name="Klenk H.-P."/>
            <person name="Labutti K."/>
            <person name="Lapidus A."/>
            <person name="Lindquist E."/>
            <person name="Lipzen A."/>
            <person name="Meier-Kolthoff J.P."/>
            <person name="Ohm R.A."/>
            <person name="Otillar R.P."/>
            <person name="Pangilinan J."/>
            <person name="Peng Y."/>
            <person name="Rokas A."/>
            <person name="Rosa C.A."/>
            <person name="Scheuner C."/>
            <person name="Sibirny A.A."/>
            <person name="Slot J.C."/>
            <person name="Stielow J.B."/>
            <person name="Sun H."/>
            <person name="Kurtzman C.P."/>
            <person name="Blackwell M."/>
            <person name="Grigoriev I.V."/>
            <person name="Jeffries T.W."/>
        </authorList>
    </citation>
    <scope>NUCLEOTIDE SEQUENCE [LARGE SCALE GENOMIC DNA]</scope>
    <source>
        <strain evidence="9">NRRL Y-17324</strain>
    </source>
</reference>
<dbReference type="GO" id="GO:0003755">
    <property type="term" value="F:peptidyl-prolyl cis-trans isomerase activity"/>
    <property type="evidence" value="ECO:0007669"/>
    <property type="project" value="UniProtKB-KW"/>
</dbReference>
<dbReference type="EMBL" id="KV453914">
    <property type="protein sequence ID" value="ODV77985.1"/>
    <property type="molecule type" value="Genomic_DNA"/>
</dbReference>
<dbReference type="PANTHER" id="PTHR45779">
    <property type="entry name" value="PEPTIDYLPROLYL ISOMERASE"/>
    <property type="match status" value="1"/>
</dbReference>
<protein>
    <recommendedName>
        <fullName evidence="2 6">peptidylprolyl isomerase</fullName>
        <ecNumber evidence="2 6">5.2.1.8</ecNumber>
    </recommendedName>
</protein>
<evidence type="ECO:0000313" key="9">
    <source>
        <dbReference type="Proteomes" id="UP000094285"/>
    </source>
</evidence>
<dbReference type="RefSeq" id="XP_020063107.1">
    <property type="nucleotide sequence ID" value="XM_020210304.1"/>
</dbReference>
<keyword evidence="3 6" id="KW-0697">Rotamase</keyword>
<keyword evidence="4 6" id="KW-0413">Isomerase</keyword>
<dbReference type="SUPFAM" id="SSF54534">
    <property type="entry name" value="FKBP-like"/>
    <property type="match status" value="1"/>
</dbReference>
<dbReference type="InterPro" id="IPR044609">
    <property type="entry name" value="FKBP2/11"/>
</dbReference>
<dbReference type="STRING" id="984487.A0A1E4SEQ1"/>
<proteinExistence type="inferred from homology"/>
<sequence length="102" mass="11173">KVKKGDKVSVHYEGRLEDGTIFDSSYNRGSPLVFQVGVGQVIQGWDQGLEDMCIGEIRELIIPADLAYGDRGIGPIPPKATLYFTTELVDIAGAKTHHDDEL</sequence>